<name>A0AAE8BJG4_9CAUD</name>
<evidence type="ECO:0000313" key="2">
    <source>
        <dbReference type="Proteomes" id="UP000827319"/>
    </source>
</evidence>
<proteinExistence type="predicted"/>
<reference evidence="1" key="1">
    <citation type="submission" date="2021-06" db="EMBL/GenBank/DDBJ databases">
        <title>Complete genome sequence of Stenotrophomonas maltophilia phage Siara.</title>
        <authorList>
            <person name="Marmion J."/>
            <person name="Tate N."/>
            <person name="Clark J."/>
            <person name="Le T."/>
            <person name="Liu M."/>
            <person name="Burrowes B."/>
            <person name="Gill J."/>
        </authorList>
    </citation>
    <scope>NUCLEOTIDE SEQUENCE</scope>
</reference>
<gene>
    <name evidence="1" type="ORF">CPT_Siara_081</name>
</gene>
<keyword evidence="2" id="KW-1185">Reference proteome</keyword>
<dbReference type="EMBL" id="MZ326859">
    <property type="protein sequence ID" value="QYW02081.1"/>
    <property type="molecule type" value="Genomic_DNA"/>
</dbReference>
<sequence length="154" mass="18026">MKPMTKLQLEVAIGKEFQVFKKGVASRHDLSDFFFYVNEFLNREKRKGARKDVLDMLDEVVARHGCPGMHPMPGRDWRNAYRDGFETRSMGLKAHQDYRDMDGRWVISGHILENGKPMQINWDAVEGLDESLRREYAEAFRESLTMDLKDEDRA</sequence>
<evidence type="ECO:0000313" key="1">
    <source>
        <dbReference type="EMBL" id="QYW02081.1"/>
    </source>
</evidence>
<dbReference type="Proteomes" id="UP000827319">
    <property type="component" value="Segment"/>
</dbReference>
<organism evidence="1 2">
    <name type="scientific">Stenotrophomonas phage Siara</name>
    <dbReference type="NCBI Taxonomy" id="2859658"/>
    <lineage>
        <taxon>Viruses</taxon>
        <taxon>Duplodnaviria</taxon>
        <taxon>Heunggongvirae</taxon>
        <taxon>Uroviricota</taxon>
        <taxon>Caudoviricetes</taxon>
        <taxon>Beaumontvirinae</taxon>
        <taxon>Siaravirus</taxon>
        <taxon>Siaravirus siara</taxon>
    </lineage>
</organism>
<protein>
    <submittedName>
        <fullName evidence="1">Uncharacterized protein</fullName>
    </submittedName>
</protein>
<accession>A0AAE8BJG4</accession>